<dbReference type="PANTHER" id="PTHR23079">
    <property type="entry name" value="RNA-DEPENDENT RNA POLYMERASE"/>
    <property type="match status" value="1"/>
</dbReference>
<dbReference type="Proteomes" id="UP000289152">
    <property type="component" value="Unassembled WGS sequence"/>
</dbReference>
<evidence type="ECO:0000256" key="5">
    <source>
        <dbReference type="ARBA" id="ARBA00022884"/>
    </source>
</evidence>
<dbReference type="GO" id="GO:0031380">
    <property type="term" value="C:nuclear RNA-directed RNA polymerase complex"/>
    <property type="evidence" value="ECO:0007669"/>
    <property type="project" value="TreeGrafter"/>
</dbReference>
<comment type="similarity">
    <text evidence="1 8">Belongs to the RdRP family.</text>
</comment>
<evidence type="ECO:0000313" key="12">
    <source>
        <dbReference type="Proteomes" id="UP000289152"/>
    </source>
</evidence>
<dbReference type="GO" id="GO:0030422">
    <property type="term" value="P:siRNA processing"/>
    <property type="evidence" value="ECO:0007669"/>
    <property type="project" value="TreeGrafter"/>
</dbReference>
<dbReference type="Pfam" id="PF05183">
    <property type="entry name" value="RdRP"/>
    <property type="match status" value="1"/>
</dbReference>
<comment type="catalytic activity">
    <reaction evidence="7 8">
        <text>RNA(n) + a ribonucleoside 5'-triphosphate = RNA(n+1) + diphosphate</text>
        <dbReference type="Rhea" id="RHEA:21248"/>
        <dbReference type="Rhea" id="RHEA-COMP:14527"/>
        <dbReference type="Rhea" id="RHEA-COMP:17342"/>
        <dbReference type="ChEBI" id="CHEBI:33019"/>
        <dbReference type="ChEBI" id="CHEBI:61557"/>
        <dbReference type="ChEBI" id="CHEBI:140395"/>
        <dbReference type="EC" id="2.7.7.48"/>
    </reaction>
</comment>
<dbReference type="FunCoup" id="A0A4V1M2Z2">
    <property type="interactions" value="1"/>
</dbReference>
<dbReference type="PANTHER" id="PTHR23079:SF55">
    <property type="entry name" value="RNA-DIRECTED RNA POLYMERASE"/>
    <property type="match status" value="1"/>
</dbReference>
<keyword evidence="5 8" id="KW-0694">RNA-binding</keyword>
<dbReference type="EMBL" id="SDIL01000161">
    <property type="protein sequence ID" value="RXK35060.1"/>
    <property type="molecule type" value="Genomic_DNA"/>
</dbReference>
<feature type="domain" description="RDRP core" evidence="9">
    <location>
        <begin position="366"/>
        <end position="922"/>
    </location>
</feature>
<dbReference type="VEuPathDB" id="FungiDB:TREMEDRAFT_74213"/>
<comment type="caution">
    <text evidence="11">The sequence shown here is derived from an EMBL/GenBank/DDBJ whole genome shotgun (WGS) entry which is preliminary data.</text>
</comment>
<evidence type="ECO:0000256" key="6">
    <source>
        <dbReference type="ARBA" id="ARBA00023158"/>
    </source>
</evidence>
<dbReference type="InterPro" id="IPR057596">
    <property type="entry name" value="RDRP_core"/>
</dbReference>
<evidence type="ECO:0000313" key="11">
    <source>
        <dbReference type="EMBL" id="RXK35060.1"/>
    </source>
</evidence>
<evidence type="ECO:0000256" key="2">
    <source>
        <dbReference type="ARBA" id="ARBA00022484"/>
    </source>
</evidence>
<keyword evidence="2 8" id="KW-0696">RNA-directed RNA polymerase</keyword>
<dbReference type="AlphaFoldDB" id="A0A4V1M2Z2"/>
<dbReference type="OrthoDB" id="6513042at2759"/>
<dbReference type="GO" id="GO:0003723">
    <property type="term" value="F:RNA binding"/>
    <property type="evidence" value="ECO:0007669"/>
    <property type="project" value="UniProtKB-KW"/>
</dbReference>
<keyword evidence="3 8" id="KW-0808">Transferase</keyword>
<evidence type="ECO:0000256" key="7">
    <source>
        <dbReference type="ARBA" id="ARBA00048744"/>
    </source>
</evidence>
<keyword evidence="6" id="KW-0943">RNA-mediated gene silencing</keyword>
<evidence type="ECO:0000256" key="8">
    <source>
        <dbReference type="RuleBase" id="RU363098"/>
    </source>
</evidence>
<dbReference type="GO" id="GO:0003968">
    <property type="term" value="F:RNA-directed RNA polymerase activity"/>
    <property type="evidence" value="ECO:0007669"/>
    <property type="project" value="UniProtKB-KW"/>
</dbReference>
<keyword evidence="4 8" id="KW-0548">Nucleotidyltransferase</keyword>
<name>A0A4V1M2Z2_TREME</name>
<sequence length="1108" mass="126268">MSFTHQVVFPPNHHLLKSYKSVHHDDSVDRLIHNLEMNDYGRAAYDDKASDPLVLGAKCAHGTDMSRLDPDGNPLGYGKSYVGFDFQRETVHVKAGLIFPSELQAERNLPPALRPVNAEISFEDITSQGISLQSHTGTFPDGRPRYIVTMTVSLRRPPKFFVDFEDDEGLFSRRRKTPLKRRATAMDFSTSGITETEAGPIHPIPEGPCGYPIFWNTWRWVMNLTVDKFHNLSRCISQLRALAQDEPDMELVSRRENKPITHTLNARDYADQYTSPKLDHIRFSTRTLVEGLIAHAILRPVDVSRLASALNQLHASSALQDRLVESLFKEGRIRNVESLVKARARYLSEEMTTPLSHLVLIRTVQVTPTRLLIGAPTPEPSNSVTRRYAGKIDSIIRVQFSDEEDRIFVQDYTKQVDSQRPDLGVMARVRRALRWGLVVGGRRYLPVASSSSQQKEHAMWFIDNKEIDMLELQRWMGQVDETIIAKHAARMGLPFSTSRIVEINVDIGLQIPDVERNGHCFTDGVGLAGFEVMREAARALGFREGINSTPSAIQFRLGGAKGMLAFWPGRVKDHEVKMRKSMVKFKSGLKDLNVVRIAKFQVAFLNRQFIMIMCANGIPEQLMIDIFNDAVASIKGLRERVATKTLSRDDHKLISTCSEFPLLALIKAGFHENPMILDICSIVETRALQDLKWRARVRLPTGVFLIGIADETGTLKEGEVFCQYQESDDTPPVIVESEVIVCRAPALHPGDVRRAFAVDNPYLRHLKNVLVFSVQGERDLPNMLGGGDLDGDDYTLIWDQRFVQPLKVFQAMNYTAPPPLRVPKVTQQHLNENFVQYILNDVLGQVDNCHLARSDWEDKGPFHPDCLELSEIHSTAVDFPKTGQAAILDPSMRPKLWPDFMDKDATKKTYESQKILGILFRIVQPDPHFRPTDIIHAKYPTDPRITRYPTYESLMMELRPIKAEYEHAMQYNMRQYRVSEIEIPSGIALKNKRRKRARDQNLNEPLRDAYQMLVESTRSKALNVIERANLKISTTRLTPIQVIARHCYALTYEREYVMEWEEALKKGGGEWGEPVDEEDGEFLRPRPMISFAWTFWQELIQIAALPEL</sequence>
<evidence type="ECO:0000256" key="3">
    <source>
        <dbReference type="ARBA" id="ARBA00022679"/>
    </source>
</evidence>
<evidence type="ECO:0000259" key="9">
    <source>
        <dbReference type="Pfam" id="PF05183"/>
    </source>
</evidence>
<protein>
    <recommendedName>
        <fullName evidence="8">RNA-dependent RNA polymerase</fullName>
        <ecNumber evidence="8">2.7.7.48</ecNumber>
    </recommendedName>
</protein>
<evidence type="ECO:0000256" key="4">
    <source>
        <dbReference type="ARBA" id="ARBA00022695"/>
    </source>
</evidence>
<evidence type="ECO:0000256" key="1">
    <source>
        <dbReference type="ARBA" id="ARBA00005762"/>
    </source>
</evidence>
<keyword evidence="12" id="KW-1185">Reference proteome</keyword>
<dbReference type="InParanoid" id="A0A4V1M2Z2"/>
<dbReference type="STRING" id="5217.A0A4V1M2Z2"/>
<organism evidence="11 12">
    <name type="scientific">Tremella mesenterica</name>
    <name type="common">Jelly fungus</name>
    <dbReference type="NCBI Taxonomy" id="5217"/>
    <lineage>
        <taxon>Eukaryota</taxon>
        <taxon>Fungi</taxon>
        <taxon>Dikarya</taxon>
        <taxon>Basidiomycota</taxon>
        <taxon>Agaricomycotina</taxon>
        <taxon>Tremellomycetes</taxon>
        <taxon>Tremellales</taxon>
        <taxon>Tremellaceae</taxon>
        <taxon>Tremella</taxon>
    </lineage>
</organism>
<dbReference type="EC" id="2.7.7.48" evidence="8"/>
<proteinExistence type="inferred from homology"/>
<reference evidence="11 12" key="1">
    <citation type="submission" date="2016-06" db="EMBL/GenBank/DDBJ databases">
        <title>Evolution of pathogenesis and genome organization in the Tremellales.</title>
        <authorList>
            <person name="Cuomo C."/>
            <person name="Litvintseva A."/>
            <person name="Heitman J."/>
            <person name="Chen Y."/>
            <person name="Sun S."/>
            <person name="Springer D."/>
            <person name="Dromer F."/>
            <person name="Young S."/>
            <person name="Zeng Q."/>
            <person name="Chapman S."/>
            <person name="Gujja S."/>
            <person name="Saif S."/>
            <person name="Birren B."/>
        </authorList>
    </citation>
    <scope>NUCLEOTIDE SEQUENCE [LARGE SCALE GENOMIC DNA]</scope>
    <source>
        <strain evidence="11 12">ATCC 28783</strain>
    </source>
</reference>
<evidence type="ECO:0000259" key="10">
    <source>
        <dbReference type="Pfam" id="PF26253"/>
    </source>
</evidence>
<dbReference type="Pfam" id="PF26253">
    <property type="entry name" value="RdRP_head"/>
    <property type="match status" value="1"/>
</dbReference>
<dbReference type="InterPro" id="IPR007855">
    <property type="entry name" value="RDRP"/>
</dbReference>
<feature type="domain" description="RDRP C-terminal head" evidence="10">
    <location>
        <begin position="949"/>
        <end position="1103"/>
    </location>
</feature>
<accession>A0A4V1M2Z2</accession>
<gene>
    <name evidence="11" type="ORF">M231_07680</name>
</gene>
<dbReference type="InterPro" id="IPR058752">
    <property type="entry name" value="RDRP_C_head"/>
</dbReference>